<evidence type="ECO:0000256" key="4">
    <source>
        <dbReference type="ARBA" id="ARBA00022643"/>
    </source>
</evidence>
<keyword evidence="5 14" id="KW-0808">Transferase</keyword>
<evidence type="ECO:0000256" key="12">
    <source>
        <dbReference type="ARBA" id="ARBA00047880"/>
    </source>
</evidence>
<dbReference type="RefSeq" id="WP_410035654.1">
    <property type="nucleotide sequence ID" value="NZ_JBGMEF010000019.1"/>
</dbReference>
<evidence type="ECO:0000313" key="17">
    <source>
        <dbReference type="Proteomes" id="UP001637994"/>
    </source>
</evidence>
<gene>
    <name evidence="16" type="ORF">ACCQ42_06020</name>
</gene>
<dbReference type="InterPro" id="IPR002606">
    <property type="entry name" value="Riboflavin_kinase_bac"/>
</dbReference>
<proteinExistence type="inferred from homology"/>
<dbReference type="CDD" id="cd02064">
    <property type="entry name" value="FAD_synthetase_N"/>
    <property type="match status" value="1"/>
</dbReference>
<name>A0ABW9MDC3_9FIRM</name>
<comment type="pathway">
    <text evidence="1 14">Cofactor biosynthesis; FAD biosynthesis; FAD from FMN: step 1/1.</text>
</comment>
<dbReference type="EMBL" id="JBGMEF010000019">
    <property type="protein sequence ID" value="MFO3667325.1"/>
    <property type="molecule type" value="Genomic_DNA"/>
</dbReference>
<keyword evidence="17" id="KW-1185">Reference proteome</keyword>
<evidence type="ECO:0000256" key="10">
    <source>
        <dbReference type="ARBA" id="ARBA00022840"/>
    </source>
</evidence>
<reference evidence="16 17" key="1">
    <citation type="journal article" date="2025" name="Anaerobe">
        <title>Description of Anaerococcus kampingiae sp. nov., Anaerococcus groningensis sp. nov., Anaerococcus martiniensis sp. nov., and Anaerococcus cruorum sp. nov., isolated from human clinical specimens.</title>
        <authorList>
            <person name="Boiten K.E."/>
            <person name="Meijer J."/>
            <person name="van Wezel E.M."/>
            <person name="Veloo A.C.M."/>
        </authorList>
    </citation>
    <scope>NUCLEOTIDE SEQUENCE [LARGE SCALE GENOMIC DNA]</scope>
    <source>
        <strain evidence="16 17">ENR0874</strain>
    </source>
</reference>
<dbReference type="SUPFAM" id="SSF82114">
    <property type="entry name" value="Riboflavin kinase-like"/>
    <property type="match status" value="1"/>
</dbReference>
<keyword evidence="8 14" id="KW-0418">Kinase</keyword>
<accession>A0ABW9MDC3</accession>
<dbReference type="NCBIfam" id="NF004162">
    <property type="entry name" value="PRK05627.1-5"/>
    <property type="match status" value="1"/>
</dbReference>
<evidence type="ECO:0000256" key="7">
    <source>
        <dbReference type="ARBA" id="ARBA00022741"/>
    </source>
</evidence>
<dbReference type="PANTHER" id="PTHR22749:SF6">
    <property type="entry name" value="RIBOFLAVIN KINASE"/>
    <property type="match status" value="1"/>
</dbReference>
<feature type="domain" description="Riboflavin kinase" evidence="15">
    <location>
        <begin position="185"/>
        <end position="310"/>
    </location>
</feature>
<dbReference type="NCBIfam" id="TIGR00083">
    <property type="entry name" value="ribF"/>
    <property type="match status" value="1"/>
</dbReference>
<dbReference type="Proteomes" id="UP001637994">
    <property type="component" value="Unassembled WGS sequence"/>
</dbReference>
<evidence type="ECO:0000256" key="6">
    <source>
        <dbReference type="ARBA" id="ARBA00022695"/>
    </source>
</evidence>
<dbReference type="Pfam" id="PF06574">
    <property type="entry name" value="FAD_syn"/>
    <property type="match status" value="1"/>
</dbReference>
<dbReference type="EC" id="2.7.1.26" evidence="14"/>
<keyword evidence="4 14" id="KW-0288">FMN</keyword>
<organism evidence="16 17">
    <name type="scientific">Anaerococcus kampingae</name>
    <dbReference type="NCBI Taxonomy" id="3115614"/>
    <lineage>
        <taxon>Bacteria</taxon>
        <taxon>Bacillati</taxon>
        <taxon>Bacillota</taxon>
        <taxon>Tissierellia</taxon>
        <taxon>Tissierellales</taxon>
        <taxon>Peptoniphilaceae</taxon>
        <taxon>Anaerococcus</taxon>
    </lineage>
</organism>
<dbReference type="InterPro" id="IPR014729">
    <property type="entry name" value="Rossmann-like_a/b/a_fold"/>
</dbReference>
<dbReference type="Gene3D" id="3.40.50.620">
    <property type="entry name" value="HUPs"/>
    <property type="match status" value="1"/>
</dbReference>
<dbReference type="GO" id="GO:0003919">
    <property type="term" value="F:FMN adenylyltransferase activity"/>
    <property type="evidence" value="ECO:0007669"/>
    <property type="project" value="UniProtKB-EC"/>
</dbReference>
<dbReference type="GO" id="GO:0008531">
    <property type="term" value="F:riboflavin kinase activity"/>
    <property type="evidence" value="ECO:0007669"/>
    <property type="project" value="UniProtKB-EC"/>
</dbReference>
<comment type="catalytic activity">
    <reaction evidence="13 14">
        <text>FMN + ATP + H(+) = FAD + diphosphate</text>
        <dbReference type="Rhea" id="RHEA:17237"/>
        <dbReference type="ChEBI" id="CHEBI:15378"/>
        <dbReference type="ChEBI" id="CHEBI:30616"/>
        <dbReference type="ChEBI" id="CHEBI:33019"/>
        <dbReference type="ChEBI" id="CHEBI:57692"/>
        <dbReference type="ChEBI" id="CHEBI:58210"/>
        <dbReference type="EC" id="2.7.7.2"/>
    </reaction>
</comment>
<evidence type="ECO:0000259" key="15">
    <source>
        <dbReference type="SMART" id="SM00904"/>
    </source>
</evidence>
<keyword evidence="3 14" id="KW-0285">Flavoprotein</keyword>
<keyword evidence="10 14" id="KW-0067">ATP-binding</keyword>
<evidence type="ECO:0000256" key="5">
    <source>
        <dbReference type="ARBA" id="ARBA00022679"/>
    </source>
</evidence>
<evidence type="ECO:0000256" key="8">
    <source>
        <dbReference type="ARBA" id="ARBA00022777"/>
    </source>
</evidence>
<evidence type="ECO:0000256" key="11">
    <source>
        <dbReference type="ARBA" id="ARBA00023268"/>
    </source>
</evidence>
<comment type="similarity">
    <text evidence="14">Belongs to the ribF family.</text>
</comment>
<comment type="catalytic activity">
    <reaction evidence="12 14">
        <text>riboflavin + ATP = FMN + ADP + H(+)</text>
        <dbReference type="Rhea" id="RHEA:14357"/>
        <dbReference type="ChEBI" id="CHEBI:15378"/>
        <dbReference type="ChEBI" id="CHEBI:30616"/>
        <dbReference type="ChEBI" id="CHEBI:57986"/>
        <dbReference type="ChEBI" id="CHEBI:58210"/>
        <dbReference type="ChEBI" id="CHEBI:456216"/>
        <dbReference type="EC" id="2.7.1.26"/>
    </reaction>
</comment>
<dbReference type="SMART" id="SM00904">
    <property type="entry name" value="Flavokinase"/>
    <property type="match status" value="1"/>
</dbReference>
<dbReference type="InterPro" id="IPR023465">
    <property type="entry name" value="Riboflavin_kinase_dom_sf"/>
</dbReference>
<evidence type="ECO:0000256" key="14">
    <source>
        <dbReference type="PIRNR" id="PIRNR004491"/>
    </source>
</evidence>
<sequence>MKDKIRIYDLNSDLPDLEKKAVALGYFDGVHLGHQKLMEKNIYLSKKYGLTPSVLLFKEDGKRTVKDEDKYLSSLEDKIEILSEIGIKTFCLVNFDKTFMELSPREFIKTVIAEKLNAKAVIVGSDYRFGYKAKGTTDTLREYENIYSYKAEIIDFELEDDNSKISSKHIRELVKDGEISKANKYLGRYYKIRGEVVHGKHRGRTLNFPTANLELNFPYVIPKDGVYLTRILVRDKYYYALTNIGSNPTFETSQDKKIESYIYDFNQHIYGENISVEFIEFFRPDFKFNSAEELIEQMDKDKAQGLEYIEKHLK</sequence>
<evidence type="ECO:0000256" key="9">
    <source>
        <dbReference type="ARBA" id="ARBA00022827"/>
    </source>
</evidence>
<dbReference type="PANTHER" id="PTHR22749">
    <property type="entry name" value="RIBOFLAVIN KINASE/FMN ADENYLYLTRANSFERASE"/>
    <property type="match status" value="1"/>
</dbReference>
<evidence type="ECO:0000256" key="13">
    <source>
        <dbReference type="ARBA" id="ARBA00049494"/>
    </source>
</evidence>
<evidence type="ECO:0000313" key="16">
    <source>
        <dbReference type="EMBL" id="MFO3667325.1"/>
    </source>
</evidence>
<dbReference type="EC" id="2.7.7.2" evidence="14"/>
<evidence type="ECO:0000256" key="1">
    <source>
        <dbReference type="ARBA" id="ARBA00004726"/>
    </source>
</evidence>
<dbReference type="InterPro" id="IPR015865">
    <property type="entry name" value="Riboflavin_kinase_bac/euk"/>
</dbReference>
<keyword evidence="11" id="KW-0511">Multifunctional enzyme</keyword>
<dbReference type="Gene3D" id="2.40.30.30">
    <property type="entry name" value="Riboflavin kinase-like"/>
    <property type="match status" value="1"/>
</dbReference>
<dbReference type="Pfam" id="PF01687">
    <property type="entry name" value="Flavokinase"/>
    <property type="match status" value="1"/>
</dbReference>
<keyword evidence="6 14" id="KW-0548">Nucleotidyltransferase</keyword>
<comment type="caution">
    <text evidence="16">The sequence shown here is derived from an EMBL/GenBank/DDBJ whole genome shotgun (WGS) entry which is preliminary data.</text>
</comment>
<keyword evidence="7 14" id="KW-0547">Nucleotide-binding</keyword>
<dbReference type="SUPFAM" id="SSF52374">
    <property type="entry name" value="Nucleotidylyl transferase"/>
    <property type="match status" value="1"/>
</dbReference>
<evidence type="ECO:0000256" key="2">
    <source>
        <dbReference type="ARBA" id="ARBA00005201"/>
    </source>
</evidence>
<protein>
    <recommendedName>
        <fullName evidence="14">Riboflavin biosynthesis protein</fullName>
    </recommendedName>
    <domain>
        <recommendedName>
            <fullName evidence="14">Riboflavin kinase</fullName>
            <ecNumber evidence="14">2.7.1.26</ecNumber>
        </recommendedName>
        <alternativeName>
            <fullName evidence="14">Flavokinase</fullName>
        </alternativeName>
    </domain>
    <domain>
        <recommendedName>
            <fullName evidence="14">FMN adenylyltransferase</fullName>
            <ecNumber evidence="14">2.7.7.2</ecNumber>
        </recommendedName>
        <alternativeName>
            <fullName evidence="14">FAD pyrophosphorylase</fullName>
        </alternativeName>
        <alternativeName>
            <fullName evidence="14">FAD synthase</fullName>
        </alternativeName>
    </domain>
</protein>
<comment type="pathway">
    <text evidence="2 14">Cofactor biosynthesis; FMN biosynthesis; FMN from riboflavin (ATP route): step 1/1.</text>
</comment>
<dbReference type="InterPro" id="IPR015864">
    <property type="entry name" value="FAD_synthase"/>
</dbReference>
<dbReference type="PIRSF" id="PIRSF004491">
    <property type="entry name" value="FAD_Synth"/>
    <property type="match status" value="1"/>
</dbReference>
<keyword evidence="9 14" id="KW-0274">FAD</keyword>
<evidence type="ECO:0000256" key="3">
    <source>
        <dbReference type="ARBA" id="ARBA00022630"/>
    </source>
</evidence>
<dbReference type="InterPro" id="IPR023468">
    <property type="entry name" value="Riboflavin_kinase"/>
</dbReference>